<dbReference type="Proteomes" id="UP000239936">
    <property type="component" value="Unassembled WGS sequence"/>
</dbReference>
<dbReference type="AlphaFoldDB" id="A0A2S7XNF4"/>
<organism evidence="2 3">
    <name type="scientific">Chromatium okenii</name>
    <dbReference type="NCBI Taxonomy" id="61644"/>
    <lineage>
        <taxon>Bacteria</taxon>
        <taxon>Pseudomonadati</taxon>
        <taxon>Pseudomonadota</taxon>
        <taxon>Gammaproteobacteria</taxon>
        <taxon>Chromatiales</taxon>
        <taxon>Chromatiaceae</taxon>
        <taxon>Chromatium</taxon>
    </lineage>
</organism>
<keyword evidence="1" id="KW-0472">Membrane</keyword>
<dbReference type="Pfam" id="PF10975">
    <property type="entry name" value="DUF2802"/>
    <property type="match status" value="1"/>
</dbReference>
<keyword evidence="1" id="KW-1133">Transmembrane helix</keyword>
<proteinExistence type="predicted"/>
<sequence length="156" mass="17708">MLINENPLFGLVLFLLAFTFIAIIAAVFALIAVSKLRRQIKDLNDNFQRQNTSLLSLHGAMKVIAEDVIQHSQKQTAFARTLERLTDEHSEMRLREVDSGLYPQAIQMIYDGRRREEVRKLCALTESEVDLLFSLHGQGASTSSATEMETETLLQR</sequence>
<comment type="caution">
    <text evidence="2">The sequence shown here is derived from an EMBL/GenBank/DDBJ whole genome shotgun (WGS) entry which is preliminary data.</text>
</comment>
<dbReference type="RefSeq" id="WP_105074312.1">
    <property type="nucleotide sequence ID" value="NZ_PPGH01000037.1"/>
</dbReference>
<dbReference type="InterPro" id="IPR021244">
    <property type="entry name" value="DUF2802"/>
</dbReference>
<evidence type="ECO:0000313" key="3">
    <source>
        <dbReference type="Proteomes" id="UP000239936"/>
    </source>
</evidence>
<name>A0A2S7XNF4_9GAMM</name>
<feature type="transmembrane region" description="Helical" evidence="1">
    <location>
        <begin position="12"/>
        <end position="33"/>
    </location>
</feature>
<gene>
    <name evidence="2" type="ORF">CXB77_13510</name>
</gene>
<keyword evidence="1" id="KW-0812">Transmembrane</keyword>
<evidence type="ECO:0000256" key="1">
    <source>
        <dbReference type="SAM" id="Phobius"/>
    </source>
</evidence>
<reference evidence="2 3" key="1">
    <citation type="submission" date="2018-01" db="EMBL/GenBank/DDBJ databases">
        <title>The complete genome sequence of Chromatium okenii LaCa, a purple sulfur bacterium with a turbulent life.</title>
        <authorList>
            <person name="Luedin S.M."/>
            <person name="Liechti N."/>
            <person name="Storelli N."/>
            <person name="Danza F."/>
            <person name="Wittwer M."/>
            <person name="Pothier J.F."/>
            <person name="Tonolla M.A."/>
        </authorList>
    </citation>
    <scope>NUCLEOTIDE SEQUENCE [LARGE SCALE GENOMIC DNA]</scope>
    <source>
        <strain evidence="2 3">LaCa</strain>
    </source>
</reference>
<protein>
    <submittedName>
        <fullName evidence="2">DUF2802 domain-containing protein</fullName>
    </submittedName>
</protein>
<dbReference type="OrthoDB" id="5787192at2"/>
<accession>A0A2S7XNF4</accession>
<evidence type="ECO:0000313" key="2">
    <source>
        <dbReference type="EMBL" id="PQJ95264.1"/>
    </source>
</evidence>
<keyword evidence="3" id="KW-1185">Reference proteome</keyword>
<dbReference type="EMBL" id="PPGH01000037">
    <property type="protein sequence ID" value="PQJ95264.1"/>
    <property type="molecule type" value="Genomic_DNA"/>
</dbReference>